<keyword evidence="1" id="KW-0698">rRNA processing</keyword>
<keyword evidence="4" id="KW-0949">S-adenosyl-L-methionine</keyword>
<reference evidence="6" key="1">
    <citation type="submission" date="2018-05" db="EMBL/GenBank/DDBJ databases">
        <authorList>
            <person name="Lanie J.A."/>
            <person name="Ng W.-L."/>
            <person name="Kazmierczak K.M."/>
            <person name="Andrzejewski T.M."/>
            <person name="Davidsen T.M."/>
            <person name="Wayne K.J."/>
            <person name="Tettelin H."/>
            <person name="Glass J.I."/>
            <person name="Rusch D."/>
            <person name="Podicherti R."/>
            <person name="Tsui H.-C.T."/>
            <person name="Winkler M.E."/>
        </authorList>
    </citation>
    <scope>NUCLEOTIDE SEQUENCE</scope>
</reference>
<dbReference type="Gene3D" id="3.40.50.150">
    <property type="entry name" value="Vaccinia Virus protein VP39"/>
    <property type="match status" value="1"/>
</dbReference>
<dbReference type="GO" id="GO:0008650">
    <property type="term" value="F:rRNA (uridine-2'-O-)-methyltransferase activity"/>
    <property type="evidence" value="ECO:0007669"/>
    <property type="project" value="TreeGrafter"/>
</dbReference>
<name>A0A382DI64_9ZZZZ</name>
<keyword evidence="3" id="KW-0808">Transferase</keyword>
<evidence type="ECO:0000256" key="3">
    <source>
        <dbReference type="ARBA" id="ARBA00022679"/>
    </source>
</evidence>
<organism evidence="6">
    <name type="scientific">marine metagenome</name>
    <dbReference type="NCBI Taxonomy" id="408172"/>
    <lineage>
        <taxon>unclassified sequences</taxon>
        <taxon>metagenomes</taxon>
        <taxon>ecological metagenomes</taxon>
    </lineage>
</organism>
<dbReference type="SUPFAM" id="SSF53335">
    <property type="entry name" value="S-adenosyl-L-methionine-dependent methyltransferases"/>
    <property type="match status" value="1"/>
</dbReference>
<proteinExistence type="inferred from homology"/>
<evidence type="ECO:0000256" key="1">
    <source>
        <dbReference type="ARBA" id="ARBA00022552"/>
    </source>
</evidence>
<evidence type="ECO:0000259" key="5">
    <source>
        <dbReference type="Pfam" id="PF01728"/>
    </source>
</evidence>
<evidence type="ECO:0000313" key="6">
    <source>
        <dbReference type="EMBL" id="SVB37371.1"/>
    </source>
</evidence>
<feature type="non-terminal residue" evidence="6">
    <location>
        <position position="1"/>
    </location>
</feature>
<dbReference type="HAMAP" id="MF_01547">
    <property type="entry name" value="RNA_methyltr_E"/>
    <property type="match status" value="1"/>
</dbReference>
<dbReference type="PANTHER" id="PTHR10920">
    <property type="entry name" value="RIBOSOMAL RNA METHYLTRANSFERASE"/>
    <property type="match status" value="1"/>
</dbReference>
<dbReference type="EMBL" id="UINC01039215">
    <property type="protein sequence ID" value="SVB37371.1"/>
    <property type="molecule type" value="Genomic_DNA"/>
</dbReference>
<protein>
    <recommendedName>
        <fullName evidence="5">Ribosomal RNA methyltransferase FtsJ domain-containing protein</fullName>
    </recommendedName>
</protein>
<feature type="domain" description="Ribosomal RNA methyltransferase FtsJ" evidence="5">
    <location>
        <begin position="16"/>
        <end position="188"/>
    </location>
</feature>
<keyword evidence="2" id="KW-0489">Methyltransferase</keyword>
<dbReference type="AlphaFoldDB" id="A0A382DI64"/>
<gene>
    <name evidence="6" type="ORF">METZ01_LOCUS190225</name>
</gene>
<accession>A0A382DI64</accession>
<dbReference type="InterPro" id="IPR015507">
    <property type="entry name" value="rRNA-MeTfrase_E"/>
</dbReference>
<evidence type="ECO:0000256" key="4">
    <source>
        <dbReference type="ARBA" id="ARBA00022691"/>
    </source>
</evidence>
<sequence>KQRRDIFVRRSKVEGYRSRAVYKLQEIDQKFKIFKNGMSVIDLGAAPGSWSQYTSKNIKSGKIASIDLLDFEKIENIHQIKGDFTNDIYKNKIIDYFGAKVDVVLSDMAINTTGNKNLDSIYTGELCMEAMKFSKETLKSDGKFISKIFMGSTFNEIVSEAKKIFKENKVFKPLASRKDSKESFIICKFLR</sequence>
<dbReference type="PIRSF" id="PIRSF005461">
    <property type="entry name" value="23S_rRNA_mtase"/>
    <property type="match status" value="1"/>
</dbReference>
<dbReference type="InterPro" id="IPR002877">
    <property type="entry name" value="RNA_MeTrfase_FtsJ_dom"/>
</dbReference>
<dbReference type="Pfam" id="PF01728">
    <property type="entry name" value="FtsJ"/>
    <property type="match status" value="1"/>
</dbReference>
<dbReference type="InterPro" id="IPR050082">
    <property type="entry name" value="RNA_methyltr_RlmE"/>
</dbReference>
<evidence type="ECO:0000256" key="2">
    <source>
        <dbReference type="ARBA" id="ARBA00022603"/>
    </source>
</evidence>
<dbReference type="PANTHER" id="PTHR10920:SF18">
    <property type="entry name" value="RRNA METHYLTRANSFERASE 2, MITOCHONDRIAL"/>
    <property type="match status" value="1"/>
</dbReference>
<dbReference type="InterPro" id="IPR029063">
    <property type="entry name" value="SAM-dependent_MTases_sf"/>
</dbReference>